<reference evidence="4 5" key="1">
    <citation type="submission" date="2016-03" db="EMBL/GenBank/DDBJ databases">
        <title>Genome sequencing of Devosia sp. S37.</title>
        <authorList>
            <person name="Mohd Nor M."/>
        </authorList>
    </citation>
    <scope>NUCLEOTIDE SEQUENCE [LARGE SCALE GENOMIC DNA]</scope>
    <source>
        <strain evidence="4 5">S37</strain>
    </source>
</reference>
<evidence type="ECO:0000313" key="5">
    <source>
        <dbReference type="Proteomes" id="UP000078389"/>
    </source>
</evidence>
<keyword evidence="5" id="KW-1185">Reference proteome</keyword>
<dbReference type="GO" id="GO:0009052">
    <property type="term" value="P:pentose-phosphate shunt, non-oxidative branch"/>
    <property type="evidence" value="ECO:0007669"/>
    <property type="project" value="UniProtKB-UniRule"/>
</dbReference>
<dbReference type="Gene3D" id="3.40.50.1360">
    <property type="match status" value="1"/>
</dbReference>
<evidence type="ECO:0000256" key="2">
    <source>
        <dbReference type="ARBA" id="ARBA00023235"/>
    </source>
</evidence>
<protein>
    <recommendedName>
        <fullName evidence="3">Ribose-5-phosphate isomerase A</fullName>
        <ecNumber evidence="3">5.3.1.6</ecNumber>
    </recommendedName>
    <alternativeName>
        <fullName evidence="3">Phosphoriboisomerase A</fullName>
        <shortName evidence="3">PRI</shortName>
    </alternativeName>
</protein>
<evidence type="ECO:0000313" key="4">
    <source>
        <dbReference type="EMBL" id="OAM79315.1"/>
    </source>
</evidence>
<sequence length="231" mass="24293">MSEALKRQAAAMALSEVRPGMRLGLGTGSTARHFVDLLGEKVAAGLDVICVPTSEATARQAQELNIPLSDLDTLDRLDLTVDGADEIDPGLNLIKGGGGALLREKIVAAASDAMVVIADASKCVEALGRFPLPIEVNRFGLGATRHAIEQVLTHHGAQGGLKLRGEEAGNPFVTDGGHLILDAFFGRISQPEALSSDLLNIPGVVQHGLFLKMCSKAYVATPNGVEELKRQ</sequence>
<dbReference type="Proteomes" id="UP000078389">
    <property type="component" value="Unassembled WGS sequence"/>
</dbReference>
<dbReference type="RefSeq" id="WP_067451859.1">
    <property type="nucleotide sequence ID" value="NZ_LVVY01000063.1"/>
</dbReference>
<dbReference type="HAMAP" id="MF_00170">
    <property type="entry name" value="Rib_5P_isom_A"/>
    <property type="match status" value="1"/>
</dbReference>
<dbReference type="Pfam" id="PF06026">
    <property type="entry name" value="Rib_5-P_isom_A"/>
    <property type="match status" value="1"/>
</dbReference>
<dbReference type="NCBIfam" id="NF001924">
    <property type="entry name" value="PRK00702.1"/>
    <property type="match status" value="1"/>
</dbReference>
<dbReference type="GO" id="GO:0004751">
    <property type="term" value="F:ribose-5-phosphate isomerase activity"/>
    <property type="evidence" value="ECO:0007669"/>
    <property type="project" value="UniProtKB-UniRule"/>
</dbReference>
<dbReference type="EMBL" id="LVVY01000063">
    <property type="protein sequence ID" value="OAM79315.1"/>
    <property type="molecule type" value="Genomic_DNA"/>
</dbReference>
<comment type="subunit">
    <text evidence="3">Homodimer.</text>
</comment>
<feature type="active site" description="Proton acceptor" evidence="3">
    <location>
        <position position="104"/>
    </location>
</feature>
<evidence type="ECO:0000256" key="3">
    <source>
        <dbReference type="HAMAP-Rule" id="MF_00170"/>
    </source>
</evidence>
<dbReference type="FunFam" id="3.40.50.1360:FF:000001">
    <property type="entry name" value="Ribose-5-phosphate isomerase A"/>
    <property type="match status" value="1"/>
</dbReference>
<dbReference type="SUPFAM" id="SSF100950">
    <property type="entry name" value="NagB/RpiA/CoA transferase-like"/>
    <property type="match status" value="1"/>
</dbReference>
<comment type="similarity">
    <text evidence="3">Belongs to the ribose 5-phosphate isomerase family.</text>
</comment>
<dbReference type="InterPro" id="IPR004788">
    <property type="entry name" value="Ribose5P_isomerase_type_A"/>
</dbReference>
<feature type="binding site" evidence="3">
    <location>
        <begin position="27"/>
        <end position="30"/>
    </location>
    <ligand>
        <name>substrate</name>
    </ligand>
</feature>
<comment type="function">
    <text evidence="3">Catalyzes the reversible conversion of ribose-5-phosphate to ribulose 5-phosphate.</text>
</comment>
<evidence type="ECO:0000256" key="1">
    <source>
        <dbReference type="ARBA" id="ARBA00001713"/>
    </source>
</evidence>
<keyword evidence="2 3" id="KW-0413">Isomerase</keyword>
<dbReference type="CDD" id="cd01398">
    <property type="entry name" value="RPI_A"/>
    <property type="match status" value="1"/>
</dbReference>
<dbReference type="InterPro" id="IPR020672">
    <property type="entry name" value="Ribose5P_isomerase_typA_subgr"/>
</dbReference>
<dbReference type="NCBIfam" id="TIGR00021">
    <property type="entry name" value="rpiA"/>
    <property type="match status" value="1"/>
</dbReference>
<dbReference type="SUPFAM" id="SSF75445">
    <property type="entry name" value="D-ribose-5-phosphate isomerase (RpiA), lid domain"/>
    <property type="match status" value="1"/>
</dbReference>
<dbReference type="EC" id="5.3.1.6" evidence="3"/>
<proteinExistence type="inferred from homology"/>
<gene>
    <name evidence="3" type="primary">rpiA</name>
    <name evidence="4" type="ORF">A3840_03400</name>
</gene>
<organism evidence="4 5">
    <name type="scientific">Devosia elaeis</name>
    <dbReference type="NCBI Taxonomy" id="1770058"/>
    <lineage>
        <taxon>Bacteria</taxon>
        <taxon>Pseudomonadati</taxon>
        <taxon>Pseudomonadota</taxon>
        <taxon>Alphaproteobacteria</taxon>
        <taxon>Hyphomicrobiales</taxon>
        <taxon>Devosiaceae</taxon>
        <taxon>Devosia</taxon>
    </lineage>
</organism>
<comment type="catalytic activity">
    <reaction evidence="1 3">
        <text>aldehydo-D-ribose 5-phosphate = D-ribulose 5-phosphate</text>
        <dbReference type="Rhea" id="RHEA:14657"/>
        <dbReference type="ChEBI" id="CHEBI:58121"/>
        <dbReference type="ChEBI" id="CHEBI:58273"/>
        <dbReference type="EC" id="5.3.1.6"/>
    </reaction>
</comment>
<accession>A0A178I556</accession>
<dbReference type="Gene3D" id="3.30.70.260">
    <property type="match status" value="1"/>
</dbReference>
<dbReference type="AlphaFoldDB" id="A0A178I556"/>
<feature type="binding site" evidence="3">
    <location>
        <begin position="95"/>
        <end position="98"/>
    </location>
    <ligand>
        <name>substrate</name>
    </ligand>
</feature>
<comment type="pathway">
    <text evidence="3">Carbohydrate degradation; pentose phosphate pathway; D-ribose 5-phosphate from D-ribulose 5-phosphate (non-oxidative stage): step 1/1.</text>
</comment>
<dbReference type="STRING" id="1770058.A3840_03400"/>
<dbReference type="UniPathway" id="UPA00115">
    <property type="reaction ID" value="UER00412"/>
</dbReference>
<feature type="binding site" evidence="3">
    <location>
        <begin position="82"/>
        <end position="85"/>
    </location>
    <ligand>
        <name>substrate</name>
    </ligand>
</feature>
<dbReference type="InterPro" id="IPR050262">
    <property type="entry name" value="Ribose-5P_isomerase"/>
</dbReference>
<name>A0A178I556_9HYPH</name>
<dbReference type="InterPro" id="IPR037171">
    <property type="entry name" value="NagB/RpiA_transferase-like"/>
</dbReference>
<dbReference type="PANTHER" id="PTHR43748">
    <property type="entry name" value="RIBOSE-5-PHOSPHATE ISOMERASE 3, CHLOROPLASTIC-RELATED"/>
    <property type="match status" value="1"/>
</dbReference>
<feature type="binding site" evidence="3">
    <location>
        <position position="122"/>
    </location>
    <ligand>
        <name>substrate</name>
    </ligand>
</feature>
<dbReference type="PANTHER" id="PTHR43748:SF3">
    <property type="entry name" value="RIBOSE-5-PHOSPHATE ISOMERASE 3, CHLOROPLASTIC-RELATED"/>
    <property type="match status" value="1"/>
</dbReference>
<dbReference type="OrthoDB" id="5870696at2"/>
<comment type="caution">
    <text evidence="4">The sequence shown here is derived from an EMBL/GenBank/DDBJ whole genome shotgun (WGS) entry which is preliminary data.</text>
</comment>